<protein>
    <submittedName>
        <fullName evidence="1">Uncharacterized protein</fullName>
    </submittedName>
</protein>
<dbReference type="EMBL" id="JAWIIV010000014">
    <property type="protein sequence ID" value="MEC4720945.1"/>
    <property type="molecule type" value="Genomic_DNA"/>
</dbReference>
<gene>
    <name evidence="1" type="ORF">RY831_17400</name>
</gene>
<dbReference type="Proteomes" id="UP001352263">
    <property type="component" value="Unassembled WGS sequence"/>
</dbReference>
<comment type="caution">
    <text evidence="1">The sequence shown here is derived from an EMBL/GenBank/DDBJ whole genome shotgun (WGS) entry which is preliminary data.</text>
</comment>
<proteinExistence type="predicted"/>
<keyword evidence="2" id="KW-1185">Reference proteome</keyword>
<evidence type="ECO:0000313" key="2">
    <source>
        <dbReference type="Proteomes" id="UP001352263"/>
    </source>
</evidence>
<reference evidence="1 2" key="1">
    <citation type="submission" date="2023-10" db="EMBL/GenBank/DDBJ databases">
        <title>Noviherbaspirillum sp. CPCC 100848 genome assembly.</title>
        <authorList>
            <person name="Li X.Y."/>
            <person name="Fang X.M."/>
        </authorList>
    </citation>
    <scope>NUCLEOTIDE SEQUENCE [LARGE SCALE GENOMIC DNA]</scope>
    <source>
        <strain evidence="1 2">CPCC 100848</strain>
    </source>
</reference>
<dbReference type="RefSeq" id="WP_326507653.1">
    <property type="nucleotide sequence ID" value="NZ_JAWIIV010000014.1"/>
</dbReference>
<accession>A0ABU6JBM2</accession>
<organism evidence="1 2">
    <name type="scientific">Noviherbaspirillum album</name>
    <dbReference type="NCBI Taxonomy" id="3080276"/>
    <lineage>
        <taxon>Bacteria</taxon>
        <taxon>Pseudomonadati</taxon>
        <taxon>Pseudomonadota</taxon>
        <taxon>Betaproteobacteria</taxon>
        <taxon>Burkholderiales</taxon>
        <taxon>Oxalobacteraceae</taxon>
        <taxon>Noviherbaspirillum</taxon>
    </lineage>
</organism>
<evidence type="ECO:0000313" key="1">
    <source>
        <dbReference type="EMBL" id="MEC4720945.1"/>
    </source>
</evidence>
<name>A0ABU6JBM2_9BURK</name>
<sequence length="158" mass="17648">MGITNIHNAASFQEEVLASLKELDRLNQRKTSTLATLAKHFSQLLNEKLVPGAVIDLRDFNGGAYKAKVINGTHVQNTPFFRVDQAPVIAVDDRPLNSSWTMVATPLRPADMKPYFSAVTLQGYVFQGRAEIDFNAPDNDNILHHLDTWERAQRSKAS</sequence>